<protein>
    <submittedName>
        <fullName evidence="1">Uncharacterized protein</fullName>
    </submittedName>
</protein>
<proteinExistence type="predicted"/>
<gene>
    <name evidence="1" type="ORF">DAEQUDRAFT_742056</name>
</gene>
<evidence type="ECO:0000313" key="1">
    <source>
        <dbReference type="EMBL" id="KZT63204.1"/>
    </source>
</evidence>
<name>A0A165KJ46_9APHY</name>
<organism evidence="1 2">
    <name type="scientific">Daedalea quercina L-15889</name>
    <dbReference type="NCBI Taxonomy" id="1314783"/>
    <lineage>
        <taxon>Eukaryota</taxon>
        <taxon>Fungi</taxon>
        <taxon>Dikarya</taxon>
        <taxon>Basidiomycota</taxon>
        <taxon>Agaricomycotina</taxon>
        <taxon>Agaricomycetes</taxon>
        <taxon>Polyporales</taxon>
        <taxon>Fomitopsis</taxon>
    </lineage>
</organism>
<dbReference type="AlphaFoldDB" id="A0A165KJ46"/>
<reference evidence="1 2" key="1">
    <citation type="journal article" date="2016" name="Mol. Biol. Evol.">
        <title>Comparative Genomics of Early-Diverging Mushroom-Forming Fungi Provides Insights into the Origins of Lignocellulose Decay Capabilities.</title>
        <authorList>
            <person name="Nagy L.G."/>
            <person name="Riley R."/>
            <person name="Tritt A."/>
            <person name="Adam C."/>
            <person name="Daum C."/>
            <person name="Floudas D."/>
            <person name="Sun H."/>
            <person name="Yadav J.S."/>
            <person name="Pangilinan J."/>
            <person name="Larsson K.H."/>
            <person name="Matsuura K."/>
            <person name="Barry K."/>
            <person name="Labutti K."/>
            <person name="Kuo R."/>
            <person name="Ohm R.A."/>
            <person name="Bhattacharya S.S."/>
            <person name="Shirouzu T."/>
            <person name="Yoshinaga Y."/>
            <person name="Martin F.M."/>
            <person name="Grigoriev I.V."/>
            <person name="Hibbett D.S."/>
        </authorList>
    </citation>
    <scope>NUCLEOTIDE SEQUENCE [LARGE SCALE GENOMIC DNA]</scope>
    <source>
        <strain evidence="1 2">L-15889</strain>
    </source>
</reference>
<accession>A0A165KJ46</accession>
<keyword evidence="2" id="KW-1185">Reference proteome</keyword>
<evidence type="ECO:0000313" key="2">
    <source>
        <dbReference type="Proteomes" id="UP000076727"/>
    </source>
</evidence>
<dbReference type="Proteomes" id="UP000076727">
    <property type="component" value="Unassembled WGS sequence"/>
</dbReference>
<dbReference type="EMBL" id="KV429218">
    <property type="protein sequence ID" value="KZT63204.1"/>
    <property type="molecule type" value="Genomic_DNA"/>
</dbReference>
<sequence>MLIVYKYWPRLEANCQHCATSGDDTYSPEDHNTANKLGSYLVGGASHGEDRLGRCHINVKIFVSRAVGDSGRSELRFDTGRPPVENAVVLRVTAVPYRAPRSTVAIQDAIGFSRSPKDSEDSKATWLDFEWLDYELIDGRFGYDSAAKVMVIECFNDGCGRMTLSLDFHAKCSEGSRCLFGSGSALKYGQ</sequence>